<dbReference type="AlphaFoldDB" id="A0A2T1G8W4"/>
<name>A0A2T1G8W4_9CYAN</name>
<evidence type="ECO:0000313" key="2">
    <source>
        <dbReference type="Proteomes" id="UP000238937"/>
    </source>
</evidence>
<evidence type="ECO:0000313" key="1">
    <source>
        <dbReference type="EMBL" id="PSB53682.1"/>
    </source>
</evidence>
<proteinExistence type="predicted"/>
<reference evidence="1 2" key="1">
    <citation type="submission" date="2018-03" db="EMBL/GenBank/DDBJ databases">
        <title>The ancient ancestry and fast evolution of plastids.</title>
        <authorList>
            <person name="Moore K.R."/>
            <person name="Magnabosco C."/>
            <person name="Momper L."/>
            <person name="Gold D.A."/>
            <person name="Bosak T."/>
            <person name="Fournier G.P."/>
        </authorList>
    </citation>
    <scope>NUCLEOTIDE SEQUENCE [LARGE SCALE GENOMIC DNA]</scope>
    <source>
        <strain evidence="1 2">CCALA 037</strain>
    </source>
</reference>
<accession>A0A2T1G8W4</accession>
<organism evidence="1 2">
    <name type="scientific">Chamaesiphon polymorphus CCALA 037</name>
    <dbReference type="NCBI Taxonomy" id="2107692"/>
    <lineage>
        <taxon>Bacteria</taxon>
        <taxon>Bacillati</taxon>
        <taxon>Cyanobacteriota</taxon>
        <taxon>Cyanophyceae</taxon>
        <taxon>Gomontiellales</taxon>
        <taxon>Chamaesiphonaceae</taxon>
        <taxon>Chamaesiphon</taxon>
    </lineage>
</organism>
<dbReference type="EMBL" id="PVWO01000294">
    <property type="protein sequence ID" value="PSB53682.1"/>
    <property type="molecule type" value="Genomic_DNA"/>
</dbReference>
<dbReference type="Proteomes" id="UP000238937">
    <property type="component" value="Unassembled WGS sequence"/>
</dbReference>
<protein>
    <submittedName>
        <fullName evidence="1">Uncharacterized protein</fullName>
    </submittedName>
</protein>
<keyword evidence="2" id="KW-1185">Reference proteome</keyword>
<gene>
    <name evidence="1" type="ORF">C7B77_19355</name>
</gene>
<dbReference type="OrthoDB" id="574673at2"/>
<dbReference type="RefSeq" id="WP_106308535.1">
    <property type="nucleotide sequence ID" value="NZ_PVWO01000294.1"/>
</dbReference>
<sequence>MSIIHIPDDIKKEFKLTSEGQSSITIRGAARALGISDSALRSNLKFKGANFSPSKMAEMLIDRGFKGANFSNYSQVGIPDLAFAVIVEYYAFYAEENCTEQAKAVLSSFVAIGIRAWIQHELGYQKPKPKQEYSDLLESLSFEQLKLLQNCSMMHPEDEWELIEETLTGFVPPHFWTLIHCDAKHFEWLIERKLREYSLRSAKIAKNVCFGSLVKAENPFLLLDFVQAYPAAQDISTEEKYIFFSDKAQEDAIDKLEESNRILENPNAIAYMEQLQALVNKEKLRIDAIELEGKNDLFLDDTDEQN</sequence>
<comment type="caution">
    <text evidence="1">The sequence shown here is derived from an EMBL/GenBank/DDBJ whole genome shotgun (WGS) entry which is preliminary data.</text>
</comment>